<dbReference type="Gene3D" id="3.40.50.300">
    <property type="entry name" value="P-loop containing nucleotide triphosphate hydrolases"/>
    <property type="match status" value="1"/>
</dbReference>
<dbReference type="STRING" id="81824.A9V8E4"/>
<dbReference type="GO" id="GO:0016787">
    <property type="term" value="F:hydrolase activity"/>
    <property type="evidence" value="ECO:0007669"/>
    <property type="project" value="UniProtKB-KW"/>
</dbReference>
<dbReference type="InterPro" id="IPR029295">
    <property type="entry name" value="SnAC"/>
</dbReference>
<evidence type="ECO:0000313" key="8">
    <source>
        <dbReference type="EMBL" id="EDQ86255.1"/>
    </source>
</evidence>
<dbReference type="GeneID" id="5894163"/>
<dbReference type="KEGG" id="mbr:MONBRDRAFT_38516"/>
<dbReference type="PANTHER" id="PTHR10799">
    <property type="entry name" value="SNF2/RAD54 HELICASE FAMILY"/>
    <property type="match status" value="1"/>
</dbReference>
<gene>
    <name evidence="8" type="ORF">MONBRDRAFT_38516</name>
</gene>
<sequence length="524" mass="60805">MVIDEGHRMKNHQSKLSQTLTQHYTTLRRLLLTGTPLQNNLPELWSLLNFLLPTIFKSMANFEEWFNSPFAGSNETLELSDEEKMLVIRKLHKVLRPFLLRRLKKDVETQLPDKVEHILKVEMSALQRQLYKQMHNTIVQLRKICNHPFLFQEVEQDFSTHVHQKPIAIQDVDLWRVAGKFELLTRMLPKLKATGHRVLIFCQMTSLITILEDFFPLIQIRSMRLDGATKADERASLLQQFNAADSDYDVFVLSTRAGGLGLNLQTADTVIIFDSDWNPHQDLQAQDRAHRIGQQNEVRVFRFVTVHSVEESILEAARFKLDVDQKVIQAGMFSGQKVDAKVRQDYLKQLLENERVDDDDDDGEEESETVTYQQLNRMMARNEEELQTYNRMDEEMNENDKHWQNERRQQRLVAMSELPKHFVDDRFVKSVSDSIKGKTVEPLAAHRKRRTVNYADELTEEQWLAKVESGDMAEELEAEHAAKRSKLDLENTDSQDGMRLSFTAALRGDENTNDGLGTESEAPK</sequence>
<evidence type="ECO:0000256" key="2">
    <source>
        <dbReference type="ARBA" id="ARBA00022801"/>
    </source>
</evidence>
<dbReference type="InterPro" id="IPR027417">
    <property type="entry name" value="P-loop_NTPase"/>
</dbReference>
<evidence type="ECO:0000256" key="5">
    <source>
        <dbReference type="SAM" id="MobiDB-lite"/>
    </source>
</evidence>
<keyword evidence="3" id="KW-0539">Nucleus</keyword>
<dbReference type="InterPro" id="IPR049730">
    <property type="entry name" value="SNF2/RAD54-like_C"/>
</dbReference>
<dbReference type="InParanoid" id="A9V8E4"/>
<dbReference type="PROSITE" id="PS51194">
    <property type="entry name" value="HELICASE_CTER"/>
    <property type="match status" value="1"/>
</dbReference>
<reference evidence="8 9" key="1">
    <citation type="journal article" date="2008" name="Nature">
        <title>The genome of the choanoflagellate Monosiga brevicollis and the origin of metazoans.</title>
        <authorList>
            <consortium name="JGI Sequencing"/>
            <person name="King N."/>
            <person name="Westbrook M.J."/>
            <person name="Young S.L."/>
            <person name="Kuo A."/>
            <person name="Abedin M."/>
            <person name="Chapman J."/>
            <person name="Fairclough S."/>
            <person name="Hellsten U."/>
            <person name="Isogai Y."/>
            <person name="Letunic I."/>
            <person name="Marr M."/>
            <person name="Pincus D."/>
            <person name="Putnam N."/>
            <person name="Rokas A."/>
            <person name="Wright K.J."/>
            <person name="Zuzow R."/>
            <person name="Dirks W."/>
            <person name="Good M."/>
            <person name="Goodstein D."/>
            <person name="Lemons D."/>
            <person name="Li W."/>
            <person name="Lyons J.B."/>
            <person name="Morris A."/>
            <person name="Nichols S."/>
            <person name="Richter D.J."/>
            <person name="Salamov A."/>
            <person name="Bork P."/>
            <person name="Lim W.A."/>
            <person name="Manning G."/>
            <person name="Miller W.T."/>
            <person name="McGinnis W."/>
            <person name="Shapiro H."/>
            <person name="Tjian R."/>
            <person name="Grigoriev I.V."/>
            <person name="Rokhsar D."/>
        </authorList>
    </citation>
    <scope>NUCLEOTIDE SEQUENCE [LARGE SCALE GENOMIC DNA]</scope>
    <source>
        <strain evidence="9">MX1 / ATCC 50154</strain>
    </source>
</reference>
<feature type="coiled-coil region" evidence="4">
    <location>
        <begin position="372"/>
        <end position="399"/>
    </location>
</feature>
<dbReference type="InterPro" id="IPR000330">
    <property type="entry name" value="SNF2_N"/>
</dbReference>
<dbReference type="CDD" id="cd18793">
    <property type="entry name" value="SF2_C_SNF"/>
    <property type="match status" value="1"/>
</dbReference>
<dbReference type="GO" id="GO:0005524">
    <property type="term" value="F:ATP binding"/>
    <property type="evidence" value="ECO:0007669"/>
    <property type="project" value="InterPro"/>
</dbReference>
<keyword evidence="4" id="KW-0175">Coiled coil</keyword>
<evidence type="ECO:0000259" key="6">
    <source>
        <dbReference type="PROSITE" id="PS51192"/>
    </source>
</evidence>
<proteinExistence type="predicted"/>
<feature type="non-terminal residue" evidence="8">
    <location>
        <position position="524"/>
    </location>
</feature>
<evidence type="ECO:0000256" key="4">
    <source>
        <dbReference type="SAM" id="Coils"/>
    </source>
</evidence>
<dbReference type="FunFam" id="3.40.50.300:FF:003020">
    <property type="entry name" value="SNF2-related domain-containing protein"/>
    <property type="match status" value="1"/>
</dbReference>
<dbReference type="PROSITE" id="PS51192">
    <property type="entry name" value="HELICASE_ATP_BIND_1"/>
    <property type="match status" value="1"/>
</dbReference>
<dbReference type="GO" id="GO:0042393">
    <property type="term" value="F:histone binding"/>
    <property type="evidence" value="ECO:0007669"/>
    <property type="project" value="InterPro"/>
</dbReference>
<dbReference type="SUPFAM" id="SSF52540">
    <property type="entry name" value="P-loop containing nucleoside triphosphate hydrolases"/>
    <property type="match status" value="2"/>
</dbReference>
<dbReference type="Pfam" id="PF00176">
    <property type="entry name" value="SNF2-rel_dom"/>
    <property type="match status" value="1"/>
</dbReference>
<feature type="domain" description="Helicase C-terminal" evidence="7">
    <location>
        <begin position="183"/>
        <end position="346"/>
    </location>
</feature>
<feature type="region of interest" description="Disordered" evidence="5">
    <location>
        <begin position="471"/>
        <end position="524"/>
    </location>
</feature>
<dbReference type="InterPro" id="IPR001650">
    <property type="entry name" value="Helicase_C-like"/>
</dbReference>
<dbReference type="OMA" id="HENTSCH"/>
<dbReference type="GO" id="GO:0005634">
    <property type="term" value="C:nucleus"/>
    <property type="evidence" value="ECO:0007669"/>
    <property type="project" value="UniProtKB-SubCell"/>
</dbReference>
<dbReference type="SMART" id="SM01314">
    <property type="entry name" value="SnAC"/>
    <property type="match status" value="1"/>
</dbReference>
<dbReference type="Gene3D" id="3.40.50.10810">
    <property type="entry name" value="Tandem AAA-ATPase domain"/>
    <property type="match status" value="1"/>
</dbReference>
<evidence type="ECO:0000256" key="1">
    <source>
        <dbReference type="ARBA" id="ARBA00004123"/>
    </source>
</evidence>
<organism evidence="8 9">
    <name type="scientific">Monosiga brevicollis</name>
    <name type="common">Choanoflagellate</name>
    <dbReference type="NCBI Taxonomy" id="81824"/>
    <lineage>
        <taxon>Eukaryota</taxon>
        <taxon>Choanoflagellata</taxon>
        <taxon>Craspedida</taxon>
        <taxon>Salpingoecidae</taxon>
        <taxon>Monosiga</taxon>
    </lineage>
</organism>
<dbReference type="EMBL" id="CH991567">
    <property type="protein sequence ID" value="EDQ86255.1"/>
    <property type="molecule type" value="Genomic_DNA"/>
</dbReference>
<keyword evidence="9" id="KW-1185">Reference proteome</keyword>
<feature type="compositionally biased region" description="Basic and acidic residues" evidence="5">
    <location>
        <begin position="478"/>
        <end position="489"/>
    </location>
</feature>
<protein>
    <submittedName>
        <fullName evidence="8">Uncharacterized protein</fullName>
    </submittedName>
</protein>
<comment type="subcellular location">
    <subcellularLocation>
        <location evidence="1">Nucleus</location>
    </subcellularLocation>
</comment>
<dbReference type="InterPro" id="IPR038718">
    <property type="entry name" value="SNF2-like_sf"/>
</dbReference>
<keyword evidence="2" id="KW-0378">Hydrolase</keyword>
<dbReference type="AlphaFoldDB" id="A9V8E4"/>
<dbReference type="InterPro" id="IPR014001">
    <property type="entry name" value="Helicase_ATP-bd"/>
</dbReference>
<dbReference type="Proteomes" id="UP000001357">
    <property type="component" value="Unassembled WGS sequence"/>
</dbReference>
<dbReference type="Pfam" id="PF14619">
    <property type="entry name" value="SnAC"/>
    <property type="match status" value="1"/>
</dbReference>
<evidence type="ECO:0000313" key="9">
    <source>
        <dbReference type="Proteomes" id="UP000001357"/>
    </source>
</evidence>
<evidence type="ECO:0000256" key="3">
    <source>
        <dbReference type="ARBA" id="ARBA00023242"/>
    </source>
</evidence>
<dbReference type="SMART" id="SM00490">
    <property type="entry name" value="HELICc"/>
    <property type="match status" value="1"/>
</dbReference>
<feature type="domain" description="Helicase ATP-binding" evidence="6">
    <location>
        <begin position="1"/>
        <end position="54"/>
    </location>
</feature>
<dbReference type="RefSeq" id="XP_001748925.1">
    <property type="nucleotide sequence ID" value="XM_001748873.1"/>
</dbReference>
<dbReference type="eggNOG" id="KOG0386">
    <property type="taxonomic scope" value="Eukaryota"/>
</dbReference>
<dbReference type="Pfam" id="PF00271">
    <property type="entry name" value="Helicase_C"/>
    <property type="match status" value="1"/>
</dbReference>
<evidence type="ECO:0000259" key="7">
    <source>
        <dbReference type="PROSITE" id="PS51194"/>
    </source>
</evidence>
<name>A9V8E4_MONBE</name>
<accession>A9V8E4</accession>